<name>A0ACD3SRR2_9BURK</name>
<gene>
    <name evidence="1" type="ORF">MW7_008320</name>
</gene>
<protein>
    <submittedName>
        <fullName evidence="1">Uncharacterized protein</fullName>
    </submittedName>
</protein>
<organism evidence="1 2">
    <name type="scientific">Imbroritus primus</name>
    <dbReference type="NCBI Taxonomy" id="3058603"/>
    <lineage>
        <taxon>Bacteria</taxon>
        <taxon>Pseudomonadati</taxon>
        <taxon>Pseudomonadota</taxon>
        <taxon>Betaproteobacteria</taxon>
        <taxon>Burkholderiales</taxon>
        <taxon>Burkholderiaceae</taxon>
        <taxon>Imbroritus</taxon>
    </lineage>
</organism>
<comment type="caution">
    <text evidence="1">The sequence shown here is derived from an EMBL/GenBank/DDBJ whole genome shotgun (WGS) entry which is preliminary data.</text>
</comment>
<evidence type="ECO:0000313" key="2">
    <source>
        <dbReference type="Proteomes" id="UP000004277"/>
    </source>
</evidence>
<reference evidence="1" key="1">
    <citation type="submission" date="2019-05" db="EMBL/GenBank/DDBJ databases">
        <title>Revised genome assembly of Burkholderiaceae (previously Ralstonia) sp. PBA.</title>
        <authorList>
            <person name="Gan H.M."/>
        </authorList>
    </citation>
    <scope>NUCLEOTIDE SEQUENCE</scope>
    <source>
        <strain evidence="1">PBA</strain>
    </source>
</reference>
<proteinExistence type="predicted"/>
<evidence type="ECO:0000313" key="1">
    <source>
        <dbReference type="EMBL" id="TMS58961.1"/>
    </source>
</evidence>
<sequence>MPAITPEQRVLDNLRDTLQAYVAGDVAATAVVTVFRGQAPALALPEAFQRVLDELLRRLEMADVFSQDSCSFSSTGIQEQLGVWLDKAEARVSARTA</sequence>
<dbReference type="EMBL" id="AKCV02000015">
    <property type="protein sequence ID" value="TMS58961.1"/>
    <property type="molecule type" value="Genomic_DNA"/>
</dbReference>
<accession>A0ACD3SRR2</accession>
<keyword evidence="2" id="KW-1185">Reference proteome</keyword>
<dbReference type="Proteomes" id="UP000004277">
    <property type="component" value="Unassembled WGS sequence"/>
</dbReference>